<gene>
    <name evidence="3" type="ORF">H9784_02920</name>
</gene>
<feature type="chain" id="PRO_5039138788" evidence="2">
    <location>
        <begin position="18"/>
        <end position="110"/>
    </location>
</feature>
<proteinExistence type="predicted"/>
<feature type="signal peptide" evidence="2">
    <location>
        <begin position="1"/>
        <end position="17"/>
    </location>
</feature>
<reference evidence="3" key="2">
    <citation type="submission" date="2021-04" db="EMBL/GenBank/DDBJ databases">
        <authorList>
            <person name="Gilroy R."/>
        </authorList>
    </citation>
    <scope>NUCLEOTIDE SEQUENCE</scope>
    <source>
        <strain evidence="3">5032</strain>
    </source>
</reference>
<organism evidence="3 4">
    <name type="scientific">Candidatus Desulfovibrio intestinavium</name>
    <dbReference type="NCBI Taxonomy" id="2838534"/>
    <lineage>
        <taxon>Bacteria</taxon>
        <taxon>Pseudomonadati</taxon>
        <taxon>Thermodesulfobacteriota</taxon>
        <taxon>Desulfovibrionia</taxon>
        <taxon>Desulfovibrionales</taxon>
        <taxon>Desulfovibrionaceae</taxon>
        <taxon>Desulfovibrio</taxon>
    </lineage>
</organism>
<feature type="region of interest" description="Disordered" evidence="1">
    <location>
        <begin position="46"/>
        <end position="110"/>
    </location>
</feature>
<accession>A0A9D2HLR8</accession>
<dbReference type="AlphaFoldDB" id="A0A9D2HLR8"/>
<sequence>MSIQSTMAVLYAQTGLAAPLVSATTNAPQAALAMSQALATEMAKQQLQLVEKSEPKTEGSAINTDAHDQGQSGAQFGSRRRRRPPLVPQEEEEPRPSGSPLVGNLLNVRV</sequence>
<evidence type="ECO:0000313" key="4">
    <source>
        <dbReference type="Proteomes" id="UP000823821"/>
    </source>
</evidence>
<protein>
    <submittedName>
        <fullName evidence="3">Uncharacterized protein</fullName>
    </submittedName>
</protein>
<reference evidence="3" key="1">
    <citation type="journal article" date="2021" name="PeerJ">
        <title>Extensive microbial diversity within the chicken gut microbiome revealed by metagenomics and culture.</title>
        <authorList>
            <person name="Gilroy R."/>
            <person name="Ravi A."/>
            <person name="Getino M."/>
            <person name="Pursley I."/>
            <person name="Horton D.L."/>
            <person name="Alikhan N.F."/>
            <person name="Baker D."/>
            <person name="Gharbi K."/>
            <person name="Hall N."/>
            <person name="Watson M."/>
            <person name="Adriaenssens E.M."/>
            <person name="Foster-Nyarko E."/>
            <person name="Jarju S."/>
            <person name="Secka A."/>
            <person name="Antonio M."/>
            <person name="Oren A."/>
            <person name="Chaudhuri R.R."/>
            <person name="La Ragione R."/>
            <person name="Hildebrand F."/>
            <person name="Pallen M.J."/>
        </authorList>
    </citation>
    <scope>NUCLEOTIDE SEQUENCE</scope>
    <source>
        <strain evidence="3">5032</strain>
    </source>
</reference>
<evidence type="ECO:0000256" key="1">
    <source>
        <dbReference type="SAM" id="MobiDB-lite"/>
    </source>
</evidence>
<dbReference type="EMBL" id="DWZD01000019">
    <property type="protein sequence ID" value="HJA78512.1"/>
    <property type="molecule type" value="Genomic_DNA"/>
</dbReference>
<evidence type="ECO:0000256" key="2">
    <source>
        <dbReference type="SAM" id="SignalP"/>
    </source>
</evidence>
<comment type="caution">
    <text evidence="3">The sequence shown here is derived from an EMBL/GenBank/DDBJ whole genome shotgun (WGS) entry which is preliminary data.</text>
</comment>
<name>A0A9D2HLR8_9BACT</name>
<dbReference type="Proteomes" id="UP000823821">
    <property type="component" value="Unassembled WGS sequence"/>
</dbReference>
<evidence type="ECO:0000313" key="3">
    <source>
        <dbReference type="EMBL" id="HJA78512.1"/>
    </source>
</evidence>
<keyword evidence="2" id="KW-0732">Signal</keyword>